<organism evidence="2">
    <name type="scientific">Methanococcus maripaludis (strain C6 / ATCC BAA-1332)</name>
    <dbReference type="NCBI Taxonomy" id="444158"/>
    <lineage>
        <taxon>Archaea</taxon>
        <taxon>Methanobacteriati</taxon>
        <taxon>Methanobacteriota</taxon>
        <taxon>Methanomada group</taxon>
        <taxon>Methanococci</taxon>
        <taxon>Methanococcales</taxon>
        <taxon>Methanococcaceae</taxon>
        <taxon>Methanococcus</taxon>
    </lineage>
</organism>
<sequence>MAKPKKPVANNNEGKNTPLTDVDGGKPSISLKYYNYSKYRTCKTLPDLNNKQLDQLEKFIKKVNECDTLSQVVARMDGKPSGETFKFGESKNNAHEEKIVHLRVDGKFRVHGFTLGNRFKLLWLDPNHSVNKKKK</sequence>
<proteinExistence type="predicted"/>
<dbReference type="HOGENOM" id="CLU_1881099_0_0_2"/>
<reference evidence="2" key="1">
    <citation type="submission" date="2007-10" db="EMBL/GenBank/DDBJ databases">
        <title>Complete sequence of Methanococcus maripaludis C6.</title>
        <authorList>
            <consortium name="US DOE Joint Genome Institute"/>
            <person name="Copeland A."/>
            <person name="Lucas S."/>
            <person name="Lapidus A."/>
            <person name="Barry K."/>
            <person name="Glavina del Rio T."/>
            <person name="Dalin E."/>
            <person name="Tice H."/>
            <person name="Pitluck S."/>
            <person name="Clum A."/>
            <person name="Schmutz J."/>
            <person name="Larimer F."/>
            <person name="Land M."/>
            <person name="Hauser L."/>
            <person name="Kyrpides N."/>
            <person name="Mikhailova N."/>
            <person name="Sieprawska-Lupa M."/>
            <person name="Whitman W.B."/>
            <person name="Richardson P."/>
        </authorList>
    </citation>
    <scope>NUCLEOTIDE SEQUENCE [LARGE SCALE GENOMIC DNA]</scope>
    <source>
        <strain evidence="2">C6</strain>
    </source>
</reference>
<name>A9A7H6_METM6</name>
<evidence type="ECO:0000256" key="1">
    <source>
        <dbReference type="SAM" id="MobiDB-lite"/>
    </source>
</evidence>
<dbReference type="NCBIfam" id="NF046006">
    <property type="entry name" value="MAG6450_fam"/>
    <property type="match status" value="1"/>
</dbReference>
<dbReference type="AlphaFoldDB" id="A9A7H6"/>
<dbReference type="EMBL" id="CP000867">
    <property type="protein sequence ID" value="ABX00924.1"/>
    <property type="molecule type" value="Genomic_DNA"/>
</dbReference>
<evidence type="ECO:0000313" key="2">
    <source>
        <dbReference type="EMBL" id="ABX00924.1"/>
    </source>
</evidence>
<dbReference type="STRING" id="444158.MmarC6_0100"/>
<accession>A9A7H6</accession>
<feature type="compositionally biased region" description="Polar residues" evidence="1">
    <location>
        <begin position="9"/>
        <end position="19"/>
    </location>
</feature>
<protein>
    <submittedName>
        <fullName evidence="2">Uncharacterized protein</fullName>
    </submittedName>
</protein>
<gene>
    <name evidence="2" type="ordered locus">MmarC6_0100</name>
</gene>
<feature type="region of interest" description="Disordered" evidence="1">
    <location>
        <begin position="1"/>
        <end position="26"/>
    </location>
</feature>
<dbReference type="KEGG" id="mmx:MmarC6_0100"/>